<reference evidence="1 2" key="1">
    <citation type="journal article" date="2022" name="Nat. Genet.">
        <title>Improved pea reference genome and pan-genome highlight genomic features and evolutionary characteristics.</title>
        <authorList>
            <person name="Yang T."/>
            <person name="Liu R."/>
            <person name="Luo Y."/>
            <person name="Hu S."/>
            <person name="Wang D."/>
            <person name="Wang C."/>
            <person name="Pandey M.K."/>
            <person name="Ge S."/>
            <person name="Xu Q."/>
            <person name="Li N."/>
            <person name="Li G."/>
            <person name="Huang Y."/>
            <person name="Saxena R.K."/>
            <person name="Ji Y."/>
            <person name="Li M."/>
            <person name="Yan X."/>
            <person name="He Y."/>
            <person name="Liu Y."/>
            <person name="Wang X."/>
            <person name="Xiang C."/>
            <person name="Varshney R.K."/>
            <person name="Ding H."/>
            <person name="Gao S."/>
            <person name="Zong X."/>
        </authorList>
    </citation>
    <scope>NUCLEOTIDE SEQUENCE [LARGE SCALE GENOMIC DNA]</scope>
    <source>
        <strain evidence="1 2">cv. Zhongwan 6</strain>
    </source>
</reference>
<evidence type="ECO:0000313" key="2">
    <source>
        <dbReference type="Proteomes" id="UP001058974"/>
    </source>
</evidence>
<keyword evidence="2" id="KW-1185">Reference proteome</keyword>
<evidence type="ECO:0000313" key="1">
    <source>
        <dbReference type="EMBL" id="KAI5447130.1"/>
    </source>
</evidence>
<accession>A0A9D5BP41</accession>
<dbReference type="EMBL" id="JAMSHJ010000001">
    <property type="protein sequence ID" value="KAI5447130.1"/>
    <property type="molecule type" value="Genomic_DNA"/>
</dbReference>
<dbReference type="Gramene" id="Psat01G0483400-T1">
    <property type="protein sequence ID" value="KAI5447130.1"/>
    <property type="gene ID" value="KIW84_014834"/>
</dbReference>
<dbReference type="AlphaFoldDB" id="A0A9D5BP41"/>
<sequence>MLAKALFQVYMVFQFLSPFSSSNFAYVSSQLIALFSSFHGISFNTLKSAHDRIEEQDQVDSILEGLPKECNPFVMHNYGCTTPPTLCDVEALLYVQEAQIDKFRQEMDTSNVAANVAHTSQEGNISIGAYSFHRGRGRFIRGCSRGRD</sequence>
<proteinExistence type="predicted"/>
<comment type="caution">
    <text evidence="1">The sequence shown here is derived from an EMBL/GenBank/DDBJ whole genome shotgun (WGS) entry which is preliminary data.</text>
</comment>
<protein>
    <submittedName>
        <fullName evidence="1">Uncharacterized protein</fullName>
    </submittedName>
</protein>
<gene>
    <name evidence="1" type="ORF">KIW84_014834</name>
</gene>
<organism evidence="1 2">
    <name type="scientific">Pisum sativum</name>
    <name type="common">Garden pea</name>
    <name type="synonym">Lathyrus oleraceus</name>
    <dbReference type="NCBI Taxonomy" id="3888"/>
    <lineage>
        <taxon>Eukaryota</taxon>
        <taxon>Viridiplantae</taxon>
        <taxon>Streptophyta</taxon>
        <taxon>Embryophyta</taxon>
        <taxon>Tracheophyta</taxon>
        <taxon>Spermatophyta</taxon>
        <taxon>Magnoliopsida</taxon>
        <taxon>eudicotyledons</taxon>
        <taxon>Gunneridae</taxon>
        <taxon>Pentapetalae</taxon>
        <taxon>rosids</taxon>
        <taxon>fabids</taxon>
        <taxon>Fabales</taxon>
        <taxon>Fabaceae</taxon>
        <taxon>Papilionoideae</taxon>
        <taxon>50 kb inversion clade</taxon>
        <taxon>NPAAA clade</taxon>
        <taxon>Hologalegina</taxon>
        <taxon>IRL clade</taxon>
        <taxon>Fabeae</taxon>
        <taxon>Lathyrus</taxon>
    </lineage>
</organism>
<name>A0A9D5BP41_PEA</name>
<dbReference type="Proteomes" id="UP001058974">
    <property type="component" value="Chromosome 1"/>
</dbReference>